<organism evidence="2 3">
    <name type="scientific">Aeromicrobium halocynthiae</name>
    <dbReference type="NCBI Taxonomy" id="560557"/>
    <lineage>
        <taxon>Bacteria</taxon>
        <taxon>Bacillati</taxon>
        <taxon>Actinomycetota</taxon>
        <taxon>Actinomycetes</taxon>
        <taxon>Propionibacteriales</taxon>
        <taxon>Nocardioidaceae</taxon>
        <taxon>Aeromicrobium</taxon>
    </lineage>
</organism>
<evidence type="ECO:0000313" key="3">
    <source>
        <dbReference type="Proteomes" id="UP001501480"/>
    </source>
</evidence>
<feature type="transmembrane region" description="Helical" evidence="1">
    <location>
        <begin position="188"/>
        <end position="209"/>
    </location>
</feature>
<keyword evidence="1" id="KW-1133">Transmembrane helix</keyword>
<reference evidence="2 3" key="1">
    <citation type="journal article" date="2019" name="Int. J. Syst. Evol. Microbiol.">
        <title>The Global Catalogue of Microorganisms (GCM) 10K type strain sequencing project: providing services to taxonomists for standard genome sequencing and annotation.</title>
        <authorList>
            <consortium name="The Broad Institute Genomics Platform"/>
            <consortium name="The Broad Institute Genome Sequencing Center for Infectious Disease"/>
            <person name="Wu L."/>
            <person name="Ma J."/>
        </authorList>
    </citation>
    <scope>NUCLEOTIDE SEQUENCE [LARGE SCALE GENOMIC DNA]</scope>
    <source>
        <strain evidence="2 3">JCM 15749</strain>
    </source>
</reference>
<dbReference type="RefSeq" id="WP_344327428.1">
    <property type="nucleotide sequence ID" value="NZ_BAAAPY010000006.1"/>
</dbReference>
<name>A0ABN2W0C3_9ACTN</name>
<dbReference type="Proteomes" id="UP001501480">
    <property type="component" value="Unassembled WGS sequence"/>
</dbReference>
<proteinExistence type="predicted"/>
<evidence type="ECO:0000313" key="2">
    <source>
        <dbReference type="EMBL" id="GAA2079335.1"/>
    </source>
</evidence>
<evidence type="ECO:0000256" key="1">
    <source>
        <dbReference type="SAM" id="Phobius"/>
    </source>
</evidence>
<comment type="caution">
    <text evidence="2">The sequence shown here is derived from an EMBL/GenBank/DDBJ whole genome shotgun (WGS) entry which is preliminary data.</text>
</comment>
<keyword evidence="3" id="KW-1185">Reference proteome</keyword>
<accession>A0ABN2W0C3</accession>
<protein>
    <recommendedName>
        <fullName evidence="4">ABC transporter permease</fullName>
    </recommendedName>
</protein>
<gene>
    <name evidence="2" type="ORF">GCM10009821_19300</name>
</gene>
<keyword evidence="1" id="KW-0812">Transmembrane</keyword>
<feature type="transmembrane region" description="Helical" evidence="1">
    <location>
        <begin position="41"/>
        <end position="62"/>
    </location>
</feature>
<dbReference type="EMBL" id="BAAAPY010000006">
    <property type="protein sequence ID" value="GAA2079335.1"/>
    <property type="molecule type" value="Genomic_DNA"/>
</dbReference>
<feature type="transmembrane region" description="Helical" evidence="1">
    <location>
        <begin position="118"/>
        <end position="140"/>
    </location>
</feature>
<feature type="transmembrane region" description="Helical" evidence="1">
    <location>
        <begin position="240"/>
        <end position="263"/>
    </location>
</feature>
<evidence type="ECO:0008006" key="4">
    <source>
        <dbReference type="Google" id="ProtNLM"/>
    </source>
</evidence>
<keyword evidence="1" id="KW-0472">Membrane</keyword>
<sequence length="268" mass="28934">MSTASTPVTPVTIDTDRPAVPLTRLVGVELRKSLDTRAGRWFSISILALCAVVMLILAFLVEPGNQDFSFFLSAMGGTLGYFLPIIAIMLVTSEWSQRTALVTFSLEPRRSRVVTAKLVAGLLLSVAVLLLSMVLAAIGTGLASGVRGLDVSWTIDGRELFTFFVTNLIVVLIGFAFAMLLMNTPAAIVAYFVYSLVLPIVVGIVGALIEWFGDLAPWIEFNTAQVPLFTGDGTPTGQEWAQIVTSGVIWLVLPLTFGIIRLLRAEVK</sequence>
<feature type="transmembrane region" description="Helical" evidence="1">
    <location>
        <begin position="160"/>
        <end position="181"/>
    </location>
</feature>
<feature type="transmembrane region" description="Helical" evidence="1">
    <location>
        <begin position="68"/>
        <end position="91"/>
    </location>
</feature>